<dbReference type="SUPFAM" id="SSF52091">
    <property type="entry name" value="SpoIIaa-like"/>
    <property type="match status" value="1"/>
</dbReference>
<dbReference type="EMBL" id="UOER01000507">
    <property type="protein sequence ID" value="VAW25812.1"/>
    <property type="molecule type" value="Genomic_DNA"/>
</dbReference>
<organism evidence="2">
    <name type="scientific">hydrothermal vent metagenome</name>
    <dbReference type="NCBI Taxonomy" id="652676"/>
    <lineage>
        <taxon>unclassified sequences</taxon>
        <taxon>metagenomes</taxon>
        <taxon>ecological metagenomes</taxon>
    </lineage>
</organism>
<dbReference type="PROSITE" id="PS50801">
    <property type="entry name" value="STAS"/>
    <property type="match status" value="1"/>
</dbReference>
<gene>
    <name evidence="2" type="ORF">MNBD_BACTEROID04-1954</name>
</gene>
<reference evidence="2" key="1">
    <citation type="submission" date="2018-06" db="EMBL/GenBank/DDBJ databases">
        <authorList>
            <person name="Zhirakovskaya E."/>
        </authorList>
    </citation>
    <scope>NUCLEOTIDE SEQUENCE</scope>
</reference>
<dbReference type="AlphaFoldDB" id="A0A3B0UGY1"/>
<proteinExistence type="predicted"/>
<dbReference type="InterPro" id="IPR036513">
    <property type="entry name" value="STAS_dom_sf"/>
</dbReference>
<evidence type="ECO:0000259" key="1">
    <source>
        <dbReference type="PROSITE" id="PS50801"/>
    </source>
</evidence>
<dbReference type="CDD" id="cd07042">
    <property type="entry name" value="STAS_SulP_like_sulfate_transporter"/>
    <property type="match status" value="1"/>
</dbReference>
<dbReference type="Pfam" id="PF01740">
    <property type="entry name" value="STAS"/>
    <property type="match status" value="1"/>
</dbReference>
<dbReference type="Gene3D" id="3.30.750.24">
    <property type="entry name" value="STAS domain"/>
    <property type="match status" value="1"/>
</dbReference>
<evidence type="ECO:0000313" key="2">
    <source>
        <dbReference type="EMBL" id="VAW25812.1"/>
    </source>
</evidence>
<feature type="domain" description="STAS" evidence="1">
    <location>
        <begin position="1"/>
        <end position="79"/>
    </location>
</feature>
<protein>
    <submittedName>
        <fullName evidence="2">Sulfate permease</fullName>
    </submittedName>
</protein>
<sequence>VIGLKSKVLILRMRHVSFIDDTGLHNLIETIKILKAENITIILSGVNYEIKTDFKKSEINNLIPNELICDNFAKALDLAERLLKAQMPSKNYI</sequence>
<accession>A0A3B0UGY1</accession>
<dbReference type="InterPro" id="IPR002645">
    <property type="entry name" value="STAS_dom"/>
</dbReference>
<name>A0A3B0UGY1_9ZZZZ</name>
<feature type="non-terminal residue" evidence="2">
    <location>
        <position position="1"/>
    </location>
</feature>